<dbReference type="GO" id="GO:0003677">
    <property type="term" value="F:DNA binding"/>
    <property type="evidence" value="ECO:0007669"/>
    <property type="project" value="InterPro"/>
</dbReference>
<dbReference type="AlphaFoldDB" id="A0A640MJA7"/>
<keyword evidence="3" id="KW-0175">Coiled coil</keyword>
<dbReference type="GO" id="GO:0004521">
    <property type="term" value="F:RNA endonuclease activity"/>
    <property type="evidence" value="ECO:0007669"/>
    <property type="project" value="TreeGrafter"/>
</dbReference>
<comment type="similarity">
    <text evidence="1">Belongs to the PemK/MazF family.</text>
</comment>
<evidence type="ECO:0008006" key="5">
    <source>
        <dbReference type="Google" id="ProtNLM"/>
    </source>
</evidence>
<organism evidence="4">
    <name type="scientific">Bacillus anthracis</name>
    <name type="common">anthrax bacterium</name>
    <dbReference type="NCBI Taxonomy" id="1392"/>
    <lineage>
        <taxon>Bacteria</taxon>
        <taxon>Bacillati</taxon>
        <taxon>Bacillota</taxon>
        <taxon>Bacilli</taxon>
        <taxon>Bacillales</taxon>
        <taxon>Bacillaceae</taxon>
        <taxon>Bacillus</taxon>
        <taxon>Bacillus cereus group</taxon>
    </lineage>
</organism>
<name>A0A640MJA7_BACAN</name>
<dbReference type="Gene3D" id="2.30.30.110">
    <property type="match status" value="1"/>
</dbReference>
<evidence type="ECO:0000256" key="1">
    <source>
        <dbReference type="ARBA" id="ARBA00007521"/>
    </source>
</evidence>
<dbReference type="EMBL" id="BLEY01000027">
    <property type="protein sequence ID" value="GEU14151.1"/>
    <property type="molecule type" value="Genomic_DNA"/>
</dbReference>
<keyword evidence="2" id="KW-1277">Toxin-antitoxin system</keyword>
<gene>
    <name evidence="4" type="ORF">QuyetLC_26630</name>
</gene>
<dbReference type="Pfam" id="PF02452">
    <property type="entry name" value="PemK_toxin"/>
    <property type="match status" value="1"/>
</dbReference>
<dbReference type="GO" id="GO:0006402">
    <property type="term" value="P:mRNA catabolic process"/>
    <property type="evidence" value="ECO:0007669"/>
    <property type="project" value="TreeGrafter"/>
</dbReference>
<dbReference type="GO" id="GO:0016075">
    <property type="term" value="P:rRNA catabolic process"/>
    <property type="evidence" value="ECO:0007669"/>
    <property type="project" value="TreeGrafter"/>
</dbReference>
<feature type="coiled-coil region" evidence="3">
    <location>
        <begin position="121"/>
        <end position="179"/>
    </location>
</feature>
<evidence type="ECO:0000313" key="4">
    <source>
        <dbReference type="EMBL" id="GEU14151.1"/>
    </source>
</evidence>
<dbReference type="InterPro" id="IPR011067">
    <property type="entry name" value="Plasmid_toxin/cell-grow_inhib"/>
</dbReference>
<sequence length="190" mass="21805">MNYIDFNEINEFLTWTSKKIKLHNQRNSTQHRTLYRGQVYECELGVGIGSEQRKKRHVVIIQNNGRNNTSPNTIVVPITHTSNNLPIANKYGNSGNLILDGYCMYSNVVTVSKARLGNKICKLTNSEMKNLEEEIIKSQAMIQKFHALKNVIDDKDKHIKLLKENVAKKDEEIIRLKQEATSGLLLLFIH</sequence>
<evidence type="ECO:0000256" key="2">
    <source>
        <dbReference type="ARBA" id="ARBA00022649"/>
    </source>
</evidence>
<reference evidence="4" key="2">
    <citation type="submission" date="2019-12" db="EMBL/GenBank/DDBJ databases">
        <authorList>
            <person name="Hoang T.H.H."/>
            <person name="Okutani A."/>
        </authorList>
    </citation>
    <scope>NUCLEOTIDE SEQUENCE</scope>
    <source>
        <strain evidence="4">QuyetLC</strain>
    </source>
</reference>
<dbReference type="PANTHER" id="PTHR33988:SF2">
    <property type="entry name" value="ENDORIBONUCLEASE MAZF"/>
    <property type="match status" value="1"/>
</dbReference>
<dbReference type="PANTHER" id="PTHR33988">
    <property type="entry name" value="ENDORIBONUCLEASE MAZF-RELATED"/>
    <property type="match status" value="1"/>
</dbReference>
<proteinExistence type="inferred from homology"/>
<evidence type="ECO:0000256" key="3">
    <source>
        <dbReference type="SAM" id="Coils"/>
    </source>
</evidence>
<comment type="caution">
    <text evidence="4">The sequence shown here is derived from an EMBL/GenBank/DDBJ whole genome shotgun (WGS) entry which is preliminary data.</text>
</comment>
<dbReference type="SUPFAM" id="SSF50118">
    <property type="entry name" value="Cell growth inhibitor/plasmid maintenance toxic component"/>
    <property type="match status" value="1"/>
</dbReference>
<dbReference type="InterPro" id="IPR003477">
    <property type="entry name" value="PemK-like"/>
</dbReference>
<reference evidence="4" key="1">
    <citation type="submission" date="2019-12" db="EMBL/GenBank/DDBJ databases">
        <title>Epidemiological and comparative genomic analysis of Bacillus anthracis isolated from northern Vietnam.</title>
        <authorList>
            <person name="Hoang T.T.H."/>
            <person name="Dang D.A."/>
            <person name="Pham M.H."/>
            <person name="Luong M.H."/>
            <person name="Tran N.D."/>
            <person name="Nguyen T.H."/>
            <person name="Nguyen T.T."/>
            <person name="Inoue S."/>
            <person name="Morikawa S."/>
            <person name="Okutani A."/>
        </authorList>
    </citation>
    <scope>NUCLEOTIDE SEQUENCE</scope>
    <source>
        <strain evidence="4">QuyetLC</strain>
    </source>
</reference>
<accession>A0A640MJA7</accession>
<protein>
    <recommendedName>
        <fullName evidence="5">Type II toxin-antitoxin system PemK/MazF family toxin</fullName>
    </recommendedName>
</protein>